<name>A0A453L2V3_AEGTS</name>
<dbReference type="InterPro" id="IPR046450">
    <property type="entry name" value="PA_dom_sf"/>
</dbReference>
<keyword evidence="4" id="KW-0378">Hydrolase</keyword>
<feature type="compositionally biased region" description="Polar residues" evidence="6">
    <location>
        <begin position="121"/>
        <end position="133"/>
    </location>
</feature>
<feature type="domain" description="PA" evidence="7">
    <location>
        <begin position="200"/>
        <end position="274"/>
    </location>
</feature>
<evidence type="ECO:0000256" key="6">
    <source>
        <dbReference type="SAM" id="MobiDB-lite"/>
    </source>
</evidence>
<dbReference type="PANTHER" id="PTHR10795">
    <property type="entry name" value="PROPROTEIN CONVERTASE SUBTILISIN/KEXIN"/>
    <property type="match status" value="1"/>
</dbReference>
<dbReference type="SUPFAM" id="SSF52025">
    <property type="entry name" value="PA domain"/>
    <property type="match status" value="1"/>
</dbReference>
<dbReference type="InterPro" id="IPR003137">
    <property type="entry name" value="PA_domain"/>
</dbReference>
<keyword evidence="5" id="KW-0325">Glycoprotein</keyword>
<evidence type="ECO:0000256" key="3">
    <source>
        <dbReference type="ARBA" id="ARBA00022729"/>
    </source>
</evidence>
<feature type="compositionally biased region" description="Low complexity" evidence="6">
    <location>
        <begin position="1"/>
        <end position="24"/>
    </location>
</feature>
<keyword evidence="3" id="KW-0732">Signal</keyword>
<evidence type="ECO:0000259" key="7">
    <source>
        <dbReference type="Pfam" id="PF02225"/>
    </source>
</evidence>
<reference evidence="9" key="1">
    <citation type="journal article" date="2014" name="Science">
        <title>Ancient hybridizations among the ancestral genomes of bread wheat.</title>
        <authorList>
            <consortium name="International Wheat Genome Sequencing Consortium,"/>
            <person name="Marcussen T."/>
            <person name="Sandve S.R."/>
            <person name="Heier L."/>
            <person name="Spannagl M."/>
            <person name="Pfeifer M."/>
            <person name="Jakobsen K.S."/>
            <person name="Wulff B.B."/>
            <person name="Steuernagel B."/>
            <person name="Mayer K.F."/>
            <person name="Olsen O.A."/>
        </authorList>
    </citation>
    <scope>NUCLEOTIDE SEQUENCE [LARGE SCALE GENOMIC DNA]</scope>
    <source>
        <strain evidence="9">cv. AL8/78</strain>
    </source>
</reference>
<organism evidence="8 9">
    <name type="scientific">Aegilops tauschii subsp. strangulata</name>
    <name type="common">Goatgrass</name>
    <dbReference type="NCBI Taxonomy" id="200361"/>
    <lineage>
        <taxon>Eukaryota</taxon>
        <taxon>Viridiplantae</taxon>
        <taxon>Streptophyta</taxon>
        <taxon>Embryophyta</taxon>
        <taxon>Tracheophyta</taxon>
        <taxon>Spermatophyta</taxon>
        <taxon>Magnoliopsida</taxon>
        <taxon>Liliopsida</taxon>
        <taxon>Poales</taxon>
        <taxon>Poaceae</taxon>
        <taxon>BOP clade</taxon>
        <taxon>Pooideae</taxon>
        <taxon>Triticodae</taxon>
        <taxon>Triticeae</taxon>
        <taxon>Triticinae</taxon>
        <taxon>Aegilops</taxon>
    </lineage>
</organism>
<feature type="compositionally biased region" description="Low complexity" evidence="6">
    <location>
        <begin position="31"/>
        <end position="90"/>
    </location>
</feature>
<dbReference type="Proteomes" id="UP000015105">
    <property type="component" value="Chromosome 5D"/>
</dbReference>
<dbReference type="Gene3D" id="3.50.30.30">
    <property type="match status" value="1"/>
</dbReference>
<reference evidence="8" key="4">
    <citation type="submission" date="2019-03" db="UniProtKB">
        <authorList>
            <consortium name="EnsemblPlants"/>
        </authorList>
    </citation>
    <scope>IDENTIFICATION</scope>
</reference>
<proteinExistence type="inferred from homology"/>
<reference evidence="8" key="3">
    <citation type="journal article" date="2017" name="Nature">
        <title>Genome sequence of the progenitor of the wheat D genome Aegilops tauschii.</title>
        <authorList>
            <person name="Luo M.C."/>
            <person name="Gu Y.Q."/>
            <person name="Puiu D."/>
            <person name="Wang H."/>
            <person name="Twardziok S.O."/>
            <person name="Deal K.R."/>
            <person name="Huo N."/>
            <person name="Zhu T."/>
            <person name="Wang L."/>
            <person name="Wang Y."/>
            <person name="McGuire P.E."/>
            <person name="Liu S."/>
            <person name="Long H."/>
            <person name="Ramasamy R.K."/>
            <person name="Rodriguez J.C."/>
            <person name="Van S.L."/>
            <person name="Yuan L."/>
            <person name="Wang Z."/>
            <person name="Xia Z."/>
            <person name="Xiao L."/>
            <person name="Anderson O.D."/>
            <person name="Ouyang S."/>
            <person name="Liang Y."/>
            <person name="Zimin A.V."/>
            <person name="Pertea G."/>
            <person name="Qi P."/>
            <person name="Bennetzen J.L."/>
            <person name="Dai X."/>
            <person name="Dawson M.W."/>
            <person name="Muller H.G."/>
            <person name="Kugler K."/>
            <person name="Rivarola-Duarte L."/>
            <person name="Spannagl M."/>
            <person name="Mayer K.F.X."/>
            <person name="Lu F.H."/>
            <person name="Bevan M.W."/>
            <person name="Leroy P."/>
            <person name="Li P."/>
            <person name="You F.M."/>
            <person name="Sun Q."/>
            <person name="Liu Z."/>
            <person name="Lyons E."/>
            <person name="Wicker T."/>
            <person name="Salzberg S.L."/>
            <person name="Devos K.M."/>
            <person name="Dvorak J."/>
        </authorList>
    </citation>
    <scope>NUCLEOTIDE SEQUENCE [LARGE SCALE GENOMIC DNA]</scope>
    <source>
        <strain evidence="8">cv. AL8/78</strain>
    </source>
</reference>
<evidence type="ECO:0000256" key="4">
    <source>
        <dbReference type="ARBA" id="ARBA00022825"/>
    </source>
</evidence>
<protein>
    <recommendedName>
        <fullName evidence="7">PA domain-containing protein</fullName>
    </recommendedName>
</protein>
<dbReference type="CDD" id="cd02120">
    <property type="entry name" value="PA_subtilisin_like"/>
    <property type="match status" value="1"/>
</dbReference>
<accession>A0A453L2V3</accession>
<comment type="similarity">
    <text evidence="1">Belongs to the peptidase S8 family.</text>
</comment>
<keyword evidence="4" id="KW-0720">Serine protease</keyword>
<evidence type="ECO:0000313" key="9">
    <source>
        <dbReference type="Proteomes" id="UP000015105"/>
    </source>
</evidence>
<dbReference type="AlphaFoldDB" id="A0A453L2V3"/>
<reference evidence="9" key="2">
    <citation type="journal article" date="2017" name="Nat. Plants">
        <title>The Aegilops tauschii genome reveals multiple impacts of transposons.</title>
        <authorList>
            <person name="Zhao G."/>
            <person name="Zou C."/>
            <person name="Li K."/>
            <person name="Wang K."/>
            <person name="Li T."/>
            <person name="Gao L."/>
            <person name="Zhang X."/>
            <person name="Wang H."/>
            <person name="Yang Z."/>
            <person name="Liu X."/>
            <person name="Jiang W."/>
            <person name="Mao L."/>
            <person name="Kong X."/>
            <person name="Jiao Y."/>
            <person name="Jia J."/>
        </authorList>
    </citation>
    <scope>NUCLEOTIDE SEQUENCE [LARGE SCALE GENOMIC DNA]</scope>
    <source>
        <strain evidence="9">cv. AL8/78</strain>
    </source>
</reference>
<dbReference type="InterPro" id="IPR045051">
    <property type="entry name" value="SBT"/>
</dbReference>
<dbReference type="Pfam" id="PF02225">
    <property type="entry name" value="PA"/>
    <property type="match status" value="1"/>
</dbReference>
<evidence type="ECO:0000256" key="1">
    <source>
        <dbReference type="ARBA" id="ARBA00011073"/>
    </source>
</evidence>
<feature type="region of interest" description="Disordered" evidence="6">
    <location>
        <begin position="1"/>
        <end position="133"/>
    </location>
</feature>
<evidence type="ECO:0000313" key="8">
    <source>
        <dbReference type="EnsemblPlants" id="AET5Gv20601400.17"/>
    </source>
</evidence>
<dbReference type="GO" id="GO:0008236">
    <property type="term" value="F:serine-type peptidase activity"/>
    <property type="evidence" value="ECO:0007669"/>
    <property type="project" value="UniProtKB-KW"/>
</dbReference>
<dbReference type="GO" id="GO:0006508">
    <property type="term" value="P:proteolysis"/>
    <property type="evidence" value="ECO:0007669"/>
    <property type="project" value="UniProtKB-KW"/>
</dbReference>
<dbReference type="FunFam" id="3.50.30.30:FF:000005">
    <property type="entry name" value="subtilisin-like protease SBT1.5"/>
    <property type="match status" value="1"/>
</dbReference>
<keyword evidence="9" id="KW-1185">Reference proteome</keyword>
<dbReference type="Gramene" id="AET5Gv20601400.17">
    <property type="protein sequence ID" value="AET5Gv20601400.17"/>
    <property type="gene ID" value="AET5Gv20601400"/>
</dbReference>
<sequence length="318" mass="32678">AASCRAPTCSATATARPRAAPPARASRRTRCAGAPSTAASASTPTSSRPSTRPSTTGSTSSPSPSAARPPTTSGTASPSGRSTPSGTASPWSPPLATPGPGPARCPTPRRGSSPWGPAPWTASSRPTWSSATRSGSKYVASARIIFSRFCLCDHLSRGKVTLLSFAQGQSLSPVPLPANKHYRLISSVEAKAEDATVAQAQLCMEGSLDKKKARGKIVVCMRGKNARVEKGEAVHRAGGVGLVLANDEATGNEMIADAHVLPATHITYSDGVALLAYMNSTRLASGYITLPNTALETKPAPFMAAFSSQGPNTVTPQI</sequence>
<feature type="compositionally biased region" description="Pro residues" evidence="6">
    <location>
        <begin position="91"/>
        <end position="105"/>
    </location>
</feature>
<evidence type="ECO:0000256" key="5">
    <source>
        <dbReference type="ARBA" id="ARBA00023180"/>
    </source>
</evidence>
<reference evidence="8" key="5">
    <citation type="journal article" date="2021" name="G3 (Bethesda)">
        <title>Aegilops tauschii genome assembly Aet v5.0 features greater sequence contiguity and improved annotation.</title>
        <authorList>
            <person name="Wang L."/>
            <person name="Zhu T."/>
            <person name="Rodriguez J.C."/>
            <person name="Deal K.R."/>
            <person name="Dubcovsky J."/>
            <person name="McGuire P.E."/>
            <person name="Lux T."/>
            <person name="Spannagl M."/>
            <person name="Mayer K.F.X."/>
            <person name="Baldrich P."/>
            <person name="Meyers B.C."/>
            <person name="Huo N."/>
            <person name="Gu Y.Q."/>
            <person name="Zhou H."/>
            <person name="Devos K.M."/>
            <person name="Bennetzen J.L."/>
            <person name="Unver T."/>
            <person name="Budak H."/>
            <person name="Gulick P.J."/>
            <person name="Galiba G."/>
            <person name="Kalapos B."/>
            <person name="Nelson D.R."/>
            <person name="Li P."/>
            <person name="You F.M."/>
            <person name="Luo M.C."/>
            <person name="Dvorak J."/>
        </authorList>
    </citation>
    <scope>NUCLEOTIDE SEQUENCE [LARGE SCALE GENOMIC DNA]</scope>
    <source>
        <strain evidence="8">cv. AL8/78</strain>
    </source>
</reference>
<dbReference type="EnsemblPlants" id="AET5Gv20601400.17">
    <property type="protein sequence ID" value="AET5Gv20601400.17"/>
    <property type="gene ID" value="AET5Gv20601400"/>
</dbReference>
<evidence type="ECO:0000256" key="2">
    <source>
        <dbReference type="ARBA" id="ARBA00022670"/>
    </source>
</evidence>
<keyword evidence="2" id="KW-0645">Protease</keyword>